<comment type="caution">
    <text evidence="6">The sequence shown here is derived from an EMBL/GenBank/DDBJ whole genome shotgun (WGS) entry which is preliminary data.</text>
</comment>
<organism evidence="6 7">
    <name type="scientific">Campylobacter jejuni</name>
    <dbReference type="NCBI Taxonomy" id="197"/>
    <lineage>
        <taxon>Bacteria</taxon>
        <taxon>Pseudomonadati</taxon>
        <taxon>Campylobacterota</taxon>
        <taxon>Epsilonproteobacteria</taxon>
        <taxon>Campylobacterales</taxon>
        <taxon>Campylobacteraceae</taxon>
        <taxon>Campylobacter</taxon>
    </lineage>
</organism>
<keyword evidence="4" id="KW-0408">Iron</keyword>
<dbReference type="InterPro" id="IPR058240">
    <property type="entry name" value="rSAM_sf"/>
</dbReference>
<keyword evidence="5" id="KW-0411">Iron-sulfur</keyword>
<name>A0AAX1Z4Z5_CAMJU</name>
<evidence type="ECO:0000313" key="7">
    <source>
        <dbReference type="Proteomes" id="UP000287197"/>
    </source>
</evidence>
<evidence type="ECO:0000256" key="1">
    <source>
        <dbReference type="ARBA" id="ARBA00001966"/>
    </source>
</evidence>
<dbReference type="SFLD" id="SFLDS00029">
    <property type="entry name" value="Radical_SAM"/>
    <property type="match status" value="1"/>
</dbReference>
<dbReference type="InterPro" id="IPR007197">
    <property type="entry name" value="rSAM"/>
</dbReference>
<evidence type="ECO:0000256" key="5">
    <source>
        <dbReference type="ARBA" id="ARBA00023014"/>
    </source>
</evidence>
<keyword evidence="3" id="KW-0479">Metal-binding</keyword>
<keyword evidence="2" id="KW-0949">S-adenosyl-L-methionine</keyword>
<evidence type="ECO:0000313" key="6">
    <source>
        <dbReference type="EMBL" id="RTI48656.1"/>
    </source>
</evidence>
<protein>
    <recommendedName>
        <fullName evidence="8">Radical SAM protein</fullName>
    </recommendedName>
</protein>
<reference evidence="6" key="2">
    <citation type="journal article" date="2019" name="Appl. Environ. Microbiol.">
        <title>Population genetics and characterization of Campylobacter jejuni isolates in western jackdaws and game birds in Finland.</title>
        <authorList>
            <person name="Kovanen S."/>
            <person name="Rossi M."/>
            <person name="Pohja-Mykra M."/>
            <person name="Nieminen T."/>
            <person name="Raunio-Saarnisto M."/>
            <person name="Sauvala M."/>
            <person name="Fredriksson-Ahomaa M."/>
            <person name="Hanninen M.L."/>
            <person name="Kivisto R."/>
        </authorList>
    </citation>
    <scope>NUCLEOTIDE SEQUENCE</scope>
    <source>
        <strain evidence="6">SO-26</strain>
    </source>
</reference>
<comment type="cofactor">
    <cofactor evidence="1">
        <name>[4Fe-4S] cluster</name>
        <dbReference type="ChEBI" id="CHEBI:49883"/>
    </cofactor>
</comment>
<dbReference type="Pfam" id="PF13353">
    <property type="entry name" value="Fer4_12"/>
    <property type="match status" value="1"/>
</dbReference>
<evidence type="ECO:0008006" key="8">
    <source>
        <dbReference type="Google" id="ProtNLM"/>
    </source>
</evidence>
<dbReference type="GO" id="GO:0046872">
    <property type="term" value="F:metal ion binding"/>
    <property type="evidence" value="ECO:0007669"/>
    <property type="project" value="UniProtKB-KW"/>
</dbReference>
<dbReference type="InterPro" id="IPR013785">
    <property type="entry name" value="Aldolase_TIM"/>
</dbReference>
<dbReference type="GO" id="GO:0051536">
    <property type="term" value="F:iron-sulfur cluster binding"/>
    <property type="evidence" value="ECO:0007669"/>
    <property type="project" value="UniProtKB-KW"/>
</dbReference>
<gene>
    <name evidence="6" type="ORF">C3I27_04330</name>
</gene>
<dbReference type="EMBL" id="PQZD01000003">
    <property type="protein sequence ID" value="RTI48656.1"/>
    <property type="molecule type" value="Genomic_DNA"/>
</dbReference>
<dbReference type="SUPFAM" id="SSF102114">
    <property type="entry name" value="Radical SAM enzymes"/>
    <property type="match status" value="1"/>
</dbReference>
<sequence length="223" mass="26020">MKTPKILGITPSTGCNLRCKFCYLKKGDLADMSIVPFSVNRDKIISFLDRYEVRCISLYGGELLQADEEVMREYIMELYKLVVRYRVEEFIIFTNLTKIPVWVFSLPPNVRNSITISYSHYPYLKLSVSHILRSLMKYQMYGFKVLVTTMFEYSDEIAQAFSRHNIQYEKYPDSAMFNSENDLSDVVSTGESCNHSETLFIFRDKAYDSLEDYFIEYGISGGR</sequence>
<reference evidence="6" key="1">
    <citation type="submission" date="2018-01" db="EMBL/GenBank/DDBJ databases">
        <authorList>
            <person name="Kovanen S."/>
            <person name="Nieminen T."/>
            <person name="Pohja-Mykra M."/>
            <person name="Raunio-Saarnisto M."/>
            <person name="Sauvala M."/>
            <person name="Fredriksson-Ahomaa M."/>
            <person name="Hanninen M.-L."/>
            <person name="Kivisto R."/>
        </authorList>
    </citation>
    <scope>NUCLEOTIDE SEQUENCE</scope>
    <source>
        <strain evidence="6">SO-26</strain>
    </source>
</reference>
<evidence type="ECO:0000256" key="2">
    <source>
        <dbReference type="ARBA" id="ARBA00022691"/>
    </source>
</evidence>
<dbReference type="AlphaFoldDB" id="A0AAX1Z4Z5"/>
<dbReference type="GO" id="GO:0003824">
    <property type="term" value="F:catalytic activity"/>
    <property type="evidence" value="ECO:0007669"/>
    <property type="project" value="InterPro"/>
</dbReference>
<dbReference type="Proteomes" id="UP000287197">
    <property type="component" value="Unassembled WGS sequence"/>
</dbReference>
<evidence type="ECO:0000256" key="3">
    <source>
        <dbReference type="ARBA" id="ARBA00022723"/>
    </source>
</evidence>
<dbReference type="Gene3D" id="3.20.20.70">
    <property type="entry name" value="Aldolase class I"/>
    <property type="match status" value="1"/>
</dbReference>
<evidence type="ECO:0000256" key="4">
    <source>
        <dbReference type="ARBA" id="ARBA00023004"/>
    </source>
</evidence>
<dbReference type="RefSeq" id="WP_126262939.1">
    <property type="nucleotide sequence ID" value="NZ_PQZD01000003.1"/>
</dbReference>
<proteinExistence type="predicted"/>
<accession>A0AAX1Z4Z5</accession>